<dbReference type="SMART" id="SM00747">
    <property type="entry name" value="CFEM"/>
    <property type="match status" value="1"/>
</dbReference>
<evidence type="ECO:0000256" key="16">
    <source>
        <dbReference type="SAM" id="MobiDB-lite"/>
    </source>
</evidence>
<keyword evidence="7" id="KW-0336">GPI-anchor</keyword>
<keyword evidence="10 15" id="KW-0408">Iron</keyword>
<dbReference type="GO" id="GO:0005576">
    <property type="term" value="C:extracellular region"/>
    <property type="evidence" value="ECO:0007669"/>
    <property type="project" value="UniProtKB-SubCell"/>
</dbReference>
<keyword evidence="13" id="KW-0325">Glycoprotein</keyword>
<dbReference type="PROSITE" id="PS52012">
    <property type="entry name" value="CFEM"/>
    <property type="match status" value="1"/>
</dbReference>
<evidence type="ECO:0000256" key="5">
    <source>
        <dbReference type="ARBA" id="ARBA00022525"/>
    </source>
</evidence>
<keyword evidence="4" id="KW-1003">Cell membrane</keyword>
<evidence type="ECO:0000256" key="12">
    <source>
        <dbReference type="ARBA" id="ARBA00023157"/>
    </source>
</evidence>
<dbReference type="GO" id="GO:0046872">
    <property type="term" value="F:metal ion binding"/>
    <property type="evidence" value="ECO:0007669"/>
    <property type="project" value="UniProtKB-UniRule"/>
</dbReference>
<feature type="region of interest" description="Disordered" evidence="16">
    <location>
        <begin position="109"/>
        <end position="138"/>
    </location>
</feature>
<gene>
    <name evidence="19" type="ORF">PV10_02257</name>
</gene>
<accession>A0A0D1ZKT3</accession>
<evidence type="ECO:0000256" key="15">
    <source>
        <dbReference type="PROSITE-ProRule" id="PRU01356"/>
    </source>
</evidence>
<evidence type="ECO:0000256" key="6">
    <source>
        <dbReference type="ARBA" id="ARBA00022617"/>
    </source>
</evidence>
<sequence>MRAFTATTLGLLSLLHLSAAQTPTLPACATSCALTAIGSTGCSVTDAACICSATSFLESVQACITTACSAADQQATLEYAQSFCLSGGVTITLPTGAAPAPTSSEAAVTSASAPASVPATTSATESVEPSTTSAPPSAFTGGANVMKQQWAVMGMLGLGVAAVL</sequence>
<dbReference type="OrthoDB" id="3065412at2759"/>
<evidence type="ECO:0000313" key="19">
    <source>
        <dbReference type="EMBL" id="KIV94494.1"/>
    </source>
</evidence>
<evidence type="ECO:0000256" key="11">
    <source>
        <dbReference type="ARBA" id="ARBA00023136"/>
    </source>
</evidence>
<keyword evidence="12 15" id="KW-1015">Disulfide bond</keyword>
<dbReference type="HOGENOM" id="CLU_063084_1_3_1"/>
<feature type="disulfide bond" evidence="15">
    <location>
        <begin position="51"/>
        <end position="84"/>
    </location>
</feature>
<dbReference type="PANTHER" id="PTHR37928:SF2">
    <property type="entry name" value="GPI ANCHORED CFEM DOMAIN PROTEIN (AFU_ORTHOLOGUE AFUA_6G10580)"/>
    <property type="match status" value="1"/>
</dbReference>
<feature type="disulfide bond" evidence="15">
    <location>
        <begin position="42"/>
        <end position="49"/>
    </location>
</feature>
<dbReference type="GeneID" id="27320102"/>
<dbReference type="InterPro" id="IPR051735">
    <property type="entry name" value="CFEM_domain"/>
</dbReference>
<dbReference type="GO" id="GO:0098552">
    <property type="term" value="C:side of membrane"/>
    <property type="evidence" value="ECO:0007669"/>
    <property type="project" value="UniProtKB-KW"/>
</dbReference>
<evidence type="ECO:0000256" key="14">
    <source>
        <dbReference type="ARBA" id="ARBA00023288"/>
    </source>
</evidence>
<evidence type="ECO:0000256" key="2">
    <source>
        <dbReference type="ARBA" id="ARBA00004613"/>
    </source>
</evidence>
<protein>
    <recommendedName>
        <fullName evidence="18">CFEM domain-containing protein</fullName>
    </recommendedName>
</protein>
<keyword evidence="9 17" id="KW-0732">Signal</keyword>
<feature type="chain" id="PRO_5002252890" description="CFEM domain-containing protein" evidence="17">
    <location>
        <begin position="21"/>
        <end position="164"/>
    </location>
</feature>
<evidence type="ECO:0000259" key="18">
    <source>
        <dbReference type="PROSITE" id="PS52012"/>
    </source>
</evidence>
<evidence type="ECO:0000256" key="10">
    <source>
        <dbReference type="ARBA" id="ARBA00023004"/>
    </source>
</evidence>
<name>A0A0D1ZKT3_EXOME</name>
<dbReference type="RefSeq" id="XP_016226068.1">
    <property type="nucleotide sequence ID" value="XM_016366550.1"/>
</dbReference>
<proteinExistence type="inferred from homology"/>
<keyword evidence="5" id="KW-0964">Secreted</keyword>
<dbReference type="OMA" id="GMVWASM"/>
<evidence type="ECO:0000256" key="9">
    <source>
        <dbReference type="ARBA" id="ARBA00022729"/>
    </source>
</evidence>
<evidence type="ECO:0000313" key="20">
    <source>
        <dbReference type="Proteomes" id="UP000054302"/>
    </source>
</evidence>
<organism evidence="19 20">
    <name type="scientific">Exophiala mesophila</name>
    <name type="common">Black yeast-like fungus</name>
    <dbReference type="NCBI Taxonomy" id="212818"/>
    <lineage>
        <taxon>Eukaryota</taxon>
        <taxon>Fungi</taxon>
        <taxon>Dikarya</taxon>
        <taxon>Ascomycota</taxon>
        <taxon>Pezizomycotina</taxon>
        <taxon>Eurotiomycetes</taxon>
        <taxon>Chaetothyriomycetidae</taxon>
        <taxon>Chaetothyriales</taxon>
        <taxon>Herpotrichiellaceae</taxon>
        <taxon>Exophiala</taxon>
    </lineage>
</organism>
<comment type="similarity">
    <text evidence="3">Belongs to the RBT5 family.</text>
</comment>
<evidence type="ECO:0000256" key="7">
    <source>
        <dbReference type="ARBA" id="ARBA00022622"/>
    </source>
</evidence>
<feature type="disulfide bond" evidence="15">
    <location>
        <begin position="32"/>
        <end position="63"/>
    </location>
</feature>
<keyword evidence="20" id="KW-1185">Reference proteome</keyword>
<evidence type="ECO:0000256" key="4">
    <source>
        <dbReference type="ARBA" id="ARBA00022475"/>
    </source>
</evidence>
<comment type="subcellular location">
    <subcellularLocation>
        <location evidence="1">Cell membrane</location>
        <topology evidence="1">Lipid-anchor</topology>
        <topology evidence="1">GPI-anchor</topology>
    </subcellularLocation>
    <subcellularLocation>
        <location evidence="2">Secreted</location>
    </subcellularLocation>
</comment>
<feature type="signal peptide" evidence="17">
    <location>
        <begin position="1"/>
        <end position="20"/>
    </location>
</feature>
<evidence type="ECO:0000256" key="8">
    <source>
        <dbReference type="ARBA" id="ARBA00022723"/>
    </source>
</evidence>
<evidence type="ECO:0000256" key="1">
    <source>
        <dbReference type="ARBA" id="ARBA00004609"/>
    </source>
</evidence>
<reference evidence="19 20" key="1">
    <citation type="submission" date="2015-01" db="EMBL/GenBank/DDBJ databases">
        <title>The Genome Sequence of Exophiala mesophila CBS40295.</title>
        <authorList>
            <consortium name="The Broad Institute Genomics Platform"/>
            <person name="Cuomo C."/>
            <person name="de Hoog S."/>
            <person name="Gorbushina A."/>
            <person name="Stielow B."/>
            <person name="Teixiera M."/>
            <person name="Abouelleil A."/>
            <person name="Chapman S.B."/>
            <person name="Priest M."/>
            <person name="Young S.K."/>
            <person name="Wortman J."/>
            <person name="Nusbaum C."/>
            <person name="Birren B."/>
        </authorList>
    </citation>
    <scope>NUCLEOTIDE SEQUENCE [LARGE SCALE GENOMIC DNA]</scope>
    <source>
        <strain evidence="19 20">CBS 40295</strain>
    </source>
</reference>
<keyword evidence="11" id="KW-0472">Membrane</keyword>
<keyword evidence="14" id="KW-0449">Lipoprotein</keyword>
<keyword evidence="6 15" id="KW-0349">Heme</keyword>
<feature type="binding site" description="axial binding residue" evidence="15">
    <location>
        <position position="46"/>
    </location>
    <ligand>
        <name>heme</name>
        <dbReference type="ChEBI" id="CHEBI:30413"/>
    </ligand>
    <ligandPart>
        <name>Fe</name>
        <dbReference type="ChEBI" id="CHEBI:18248"/>
    </ligandPart>
</feature>
<evidence type="ECO:0000256" key="3">
    <source>
        <dbReference type="ARBA" id="ARBA00010031"/>
    </source>
</evidence>
<dbReference type="Pfam" id="PF05730">
    <property type="entry name" value="CFEM"/>
    <property type="match status" value="1"/>
</dbReference>
<dbReference type="GO" id="GO:0005886">
    <property type="term" value="C:plasma membrane"/>
    <property type="evidence" value="ECO:0007669"/>
    <property type="project" value="UniProtKB-SubCell"/>
</dbReference>
<feature type="domain" description="CFEM" evidence="18">
    <location>
        <begin position="1"/>
        <end position="113"/>
    </location>
</feature>
<dbReference type="PANTHER" id="PTHR37928">
    <property type="entry name" value="CFEM DOMAIN PROTEIN (AFU_ORTHOLOGUE AFUA_6G14090)"/>
    <property type="match status" value="1"/>
</dbReference>
<dbReference type="EMBL" id="KN847521">
    <property type="protein sequence ID" value="KIV94494.1"/>
    <property type="molecule type" value="Genomic_DNA"/>
</dbReference>
<dbReference type="AlphaFoldDB" id="A0A0D1ZKT3"/>
<dbReference type="InterPro" id="IPR008427">
    <property type="entry name" value="Extracellular_membr_CFEM_dom"/>
</dbReference>
<evidence type="ECO:0000256" key="13">
    <source>
        <dbReference type="ARBA" id="ARBA00023180"/>
    </source>
</evidence>
<keyword evidence="8 15" id="KW-0479">Metal-binding</keyword>
<dbReference type="STRING" id="212818.A0A0D1ZKT3"/>
<evidence type="ECO:0000256" key="17">
    <source>
        <dbReference type="SAM" id="SignalP"/>
    </source>
</evidence>
<dbReference type="VEuPathDB" id="FungiDB:PV10_02257"/>
<feature type="disulfide bond" evidence="15">
    <location>
        <begin position="28"/>
        <end position="68"/>
    </location>
</feature>
<feature type="compositionally biased region" description="Low complexity" evidence="16">
    <location>
        <begin position="109"/>
        <end position="126"/>
    </location>
</feature>
<dbReference type="Proteomes" id="UP000054302">
    <property type="component" value="Unassembled WGS sequence"/>
</dbReference>